<evidence type="ECO:0000256" key="4">
    <source>
        <dbReference type="ARBA" id="ARBA00022597"/>
    </source>
</evidence>
<dbReference type="AlphaFoldDB" id="A0A172Q7B7"/>
<dbReference type="EMBL" id="CP014699">
    <property type="protein sequence ID" value="AND79358.1"/>
    <property type="molecule type" value="Genomic_DNA"/>
</dbReference>
<dbReference type="GO" id="GO:0005737">
    <property type="term" value="C:cytoplasm"/>
    <property type="evidence" value="ECO:0007669"/>
    <property type="project" value="UniProtKB-SubCell"/>
</dbReference>
<keyword evidence="5" id="KW-0808">Transferase</keyword>
<dbReference type="GO" id="GO:0016301">
    <property type="term" value="F:kinase activity"/>
    <property type="evidence" value="ECO:0007669"/>
    <property type="project" value="UniProtKB-KW"/>
</dbReference>
<evidence type="ECO:0000256" key="1">
    <source>
        <dbReference type="ARBA" id="ARBA00004496"/>
    </source>
</evidence>
<evidence type="ECO:0000256" key="2">
    <source>
        <dbReference type="ARBA" id="ARBA00022448"/>
    </source>
</evidence>
<dbReference type="InterPro" id="IPR004720">
    <property type="entry name" value="PTS_IIB_sorbose-sp"/>
</dbReference>
<evidence type="ECO:0000256" key="5">
    <source>
        <dbReference type="ARBA" id="ARBA00022679"/>
    </source>
</evidence>
<keyword evidence="10" id="KW-1185">Reference proteome</keyword>
<dbReference type="Proteomes" id="UP000077317">
    <property type="component" value="Chromosome"/>
</dbReference>
<proteinExistence type="predicted"/>
<dbReference type="KEGG" id="spat:A0O21_04595"/>
<keyword evidence="2" id="KW-0813">Transport</keyword>
<sequence length="164" mass="18460">MTYPNIIMTRVDERLIHGQGQLWIKFLNCNTVIVANDSVSEDKIQQSLMKTVIPSGIAMRFFSIQKVIDLIHKASPAQSIFIVIKDLQDAKRLIEGGVPIKEINIGNIHKTDEKTAVTQFISLGEKDKEIIRTLNHKYHVLFNTKTTPGTSNAASEVNILDYIN</sequence>
<keyword evidence="4" id="KW-0762">Sugar transport</keyword>
<evidence type="ECO:0000313" key="10">
    <source>
        <dbReference type="Proteomes" id="UP000077317"/>
    </source>
</evidence>
<keyword evidence="7" id="KW-0418">Kinase</keyword>
<dbReference type="GO" id="GO:0008982">
    <property type="term" value="F:protein-N(PI)-phosphohistidine-sugar phosphotransferase activity"/>
    <property type="evidence" value="ECO:0007669"/>
    <property type="project" value="InterPro"/>
</dbReference>
<dbReference type="CDD" id="cd00001">
    <property type="entry name" value="PTS_IIB_man"/>
    <property type="match status" value="1"/>
</dbReference>
<dbReference type="GO" id="GO:0009401">
    <property type="term" value="P:phosphoenolpyruvate-dependent sugar phosphotransferase system"/>
    <property type="evidence" value="ECO:0007669"/>
    <property type="project" value="UniProtKB-KW"/>
</dbReference>
<protein>
    <submittedName>
        <fullName evidence="9">PTS N-acetylgalactosamine transporter subunit IIB</fullName>
    </submittedName>
</protein>
<evidence type="ECO:0000256" key="3">
    <source>
        <dbReference type="ARBA" id="ARBA00022490"/>
    </source>
</evidence>
<organism evidence="9 10">
    <name type="scientific">Streptococcus pantholopis</name>
    <dbReference type="NCBI Taxonomy" id="1811193"/>
    <lineage>
        <taxon>Bacteria</taxon>
        <taxon>Bacillati</taxon>
        <taxon>Bacillota</taxon>
        <taxon>Bacilli</taxon>
        <taxon>Lactobacillales</taxon>
        <taxon>Streptococcaceae</taxon>
        <taxon>Streptococcus</taxon>
    </lineage>
</organism>
<evidence type="ECO:0000313" key="9">
    <source>
        <dbReference type="EMBL" id="AND79358.1"/>
    </source>
</evidence>
<name>A0A172Q7B7_9STRE</name>
<reference evidence="9 10" key="1">
    <citation type="journal article" date="2016" name="Int. J. Syst. Evol. Microbiol.">
        <title>Streptococcuspantholopis sp. nov., isolated from faeces of the Tibetan antelope (Pantholops hodgsonii).</title>
        <authorList>
            <person name="Bai X."/>
            <person name="Xiong Y."/>
            <person name="Lu S."/>
            <person name="Jin D."/>
            <person name="Lai X."/>
            <person name="Yang J."/>
            <person name="Niu L."/>
            <person name="Hu S."/>
            <person name="Meng X."/>
            <person name="Pu J."/>
            <person name="Ye C."/>
            <person name="Xu J."/>
        </authorList>
    </citation>
    <scope>NUCLEOTIDE SEQUENCE [LARGE SCALE GENOMIC DNA]</scope>
    <source>
        <strain evidence="9 10">TA 26</strain>
    </source>
</reference>
<evidence type="ECO:0000259" key="8">
    <source>
        <dbReference type="PROSITE" id="PS51101"/>
    </source>
</evidence>
<gene>
    <name evidence="9" type="ORF">A0O21_04595</name>
</gene>
<dbReference type="RefSeq" id="WP_067062006.1">
    <property type="nucleotide sequence ID" value="NZ_CP014699.1"/>
</dbReference>
<feature type="domain" description="PTS EIIB type-4" evidence="8">
    <location>
        <begin position="2"/>
        <end position="164"/>
    </location>
</feature>
<comment type="subcellular location">
    <subcellularLocation>
        <location evidence="1">Cytoplasm</location>
    </subcellularLocation>
</comment>
<dbReference type="SUPFAM" id="SSF52728">
    <property type="entry name" value="PTS IIb component"/>
    <property type="match status" value="1"/>
</dbReference>
<evidence type="ECO:0000256" key="6">
    <source>
        <dbReference type="ARBA" id="ARBA00022683"/>
    </source>
</evidence>
<dbReference type="InterPro" id="IPR036667">
    <property type="entry name" value="PTS_IIB_sorbose-sp_sf"/>
</dbReference>
<dbReference type="Pfam" id="PF03830">
    <property type="entry name" value="PTSIIB_sorb"/>
    <property type="match status" value="1"/>
</dbReference>
<evidence type="ECO:0000256" key="7">
    <source>
        <dbReference type="ARBA" id="ARBA00022777"/>
    </source>
</evidence>
<reference evidence="10" key="2">
    <citation type="submission" date="2016-03" db="EMBL/GenBank/DDBJ databases">
        <title>Streptococcus antelopensis sp. nov., isolated from the feces of the Tibetan antelope (Pantholops hodgsonii) in Hoh Xil National Nature Reserve, Qinghai, China.</title>
        <authorList>
            <person name="Bai X."/>
        </authorList>
    </citation>
    <scope>NUCLEOTIDE SEQUENCE [LARGE SCALE GENOMIC DNA]</scope>
    <source>
        <strain evidence="10">TA 26</strain>
    </source>
</reference>
<keyword evidence="3" id="KW-0963">Cytoplasm</keyword>
<dbReference type="STRING" id="1811193.A0O21_04595"/>
<dbReference type="OrthoDB" id="9788818at2"/>
<keyword evidence="6" id="KW-0598">Phosphotransferase system</keyword>
<dbReference type="Gene3D" id="3.40.35.10">
    <property type="entry name" value="Phosphotransferase system, sorbose subfamily IIB component"/>
    <property type="match status" value="1"/>
</dbReference>
<dbReference type="PROSITE" id="PS51101">
    <property type="entry name" value="PTS_EIIB_TYPE_4"/>
    <property type="match status" value="1"/>
</dbReference>
<accession>A0A172Q7B7</accession>